<dbReference type="EMBL" id="LN854228">
    <property type="protein sequence ID" value="CRY97752.1"/>
    <property type="molecule type" value="Genomic_DNA"/>
</dbReference>
<evidence type="ECO:0000313" key="1">
    <source>
        <dbReference type="EMBL" id="CRY97752.1"/>
    </source>
</evidence>
<keyword evidence="1" id="KW-0614">Plasmid</keyword>
<accession>A0A0H5QPW9</accession>
<organism evidence="1">
    <name type="scientific">uncultured prokaryote</name>
    <dbReference type="NCBI Taxonomy" id="198431"/>
    <lineage>
        <taxon>unclassified sequences</taxon>
        <taxon>environmental samples</taxon>
    </lineage>
</organism>
<dbReference type="Gene3D" id="3.30.2310.20">
    <property type="entry name" value="RelE-like"/>
    <property type="match status" value="1"/>
</dbReference>
<dbReference type="AlphaFoldDB" id="A0A0H5QPW9"/>
<proteinExistence type="predicted"/>
<protein>
    <submittedName>
        <fullName evidence="1">Uncharacterized protein</fullName>
    </submittedName>
</protein>
<sequence>MISAVNWSDKAQSDRENIFESNYKNSGIKYANSENGKFKKAIGTIKKNNQIGRNDLHPIGYLYVLPKKYKILYRLESNCIFIERIFY</sequence>
<dbReference type="InterPro" id="IPR035093">
    <property type="entry name" value="RelE/ParE_toxin_dom_sf"/>
</dbReference>
<geneLocation type="plasmid" evidence="1">
    <name>pRGFK1725</name>
</geneLocation>
<reference evidence="1" key="2">
    <citation type="submission" date="2015-07" db="EMBL/GenBank/DDBJ databases">
        <title>Plasmids, circular viruses and viroids from rat gut.</title>
        <authorList>
            <person name="Jorgensen T.J."/>
            <person name="Hansen M.A."/>
            <person name="Xu Z."/>
            <person name="Tabak M.A."/>
            <person name="Sorensen S.J."/>
            <person name="Hansen L.H."/>
        </authorList>
    </citation>
    <scope>NUCLEOTIDE SEQUENCE</scope>
    <source>
        <plasmid evidence="1">pRGFK1725</plasmid>
    </source>
</reference>
<name>A0A0H5QPW9_9ZZZZ</name>
<reference evidence="1" key="1">
    <citation type="submission" date="2015-06" db="EMBL/GenBank/DDBJ databases">
        <authorList>
            <person name="Joergensen T."/>
        </authorList>
    </citation>
    <scope>NUCLEOTIDE SEQUENCE</scope>
    <source>
        <plasmid evidence="1">pRGFK1725</plasmid>
    </source>
</reference>